<evidence type="ECO:0000256" key="2">
    <source>
        <dbReference type="ARBA" id="ARBA00000937"/>
    </source>
</evidence>
<evidence type="ECO:0000313" key="4">
    <source>
        <dbReference type="EMBL" id="GBG93336.1"/>
    </source>
</evidence>
<sequence length="38" mass="4473">NVVHGSDSIDNGEREIGLWFKEGEVLEWEPSMMPWLRE</sequence>
<dbReference type="Gene3D" id="3.30.70.141">
    <property type="entry name" value="Nucleoside diphosphate kinase-like domain"/>
    <property type="match status" value="1"/>
</dbReference>
<proteinExistence type="inferred from homology"/>
<feature type="non-terminal residue" evidence="4">
    <location>
        <position position="1"/>
    </location>
</feature>
<dbReference type="AlphaFoldDB" id="A0A388MFJ5"/>
<dbReference type="InterPro" id="IPR036850">
    <property type="entry name" value="NDK-like_dom_sf"/>
</dbReference>
<accession>A0A388MFJ5</accession>
<dbReference type="PROSITE" id="PS00469">
    <property type="entry name" value="NDPK"/>
    <property type="match status" value="1"/>
</dbReference>
<dbReference type="PROSITE" id="PS51374">
    <property type="entry name" value="NDPK_LIKE"/>
    <property type="match status" value="1"/>
</dbReference>
<dbReference type="Gramene" id="GBG93336">
    <property type="protein sequence ID" value="GBG93336"/>
    <property type="gene ID" value="CBR_g65247"/>
</dbReference>
<keyword evidence="5" id="KW-1185">Reference proteome</keyword>
<protein>
    <submittedName>
        <fullName evidence="4">Uncharacterized protein</fullName>
    </submittedName>
</protein>
<dbReference type="OrthoDB" id="1287340at2759"/>
<dbReference type="GO" id="GO:0004550">
    <property type="term" value="F:nucleoside diphosphate kinase activity"/>
    <property type="evidence" value="ECO:0007669"/>
    <property type="project" value="UniProtKB-EC"/>
</dbReference>
<comment type="catalytic activity">
    <reaction evidence="1">
        <text>a 2'-deoxyribonucleoside 5'-diphosphate + ATP = a 2'-deoxyribonucleoside 5'-triphosphate + ADP</text>
        <dbReference type="Rhea" id="RHEA:44640"/>
        <dbReference type="ChEBI" id="CHEBI:30616"/>
        <dbReference type="ChEBI" id="CHEBI:61560"/>
        <dbReference type="ChEBI" id="CHEBI:73316"/>
        <dbReference type="ChEBI" id="CHEBI:456216"/>
        <dbReference type="EC" id="2.7.4.6"/>
    </reaction>
</comment>
<organism evidence="4 5">
    <name type="scientific">Chara braunii</name>
    <name type="common">Braun's stonewort</name>
    <dbReference type="NCBI Taxonomy" id="69332"/>
    <lineage>
        <taxon>Eukaryota</taxon>
        <taxon>Viridiplantae</taxon>
        <taxon>Streptophyta</taxon>
        <taxon>Charophyceae</taxon>
        <taxon>Charales</taxon>
        <taxon>Characeae</taxon>
        <taxon>Chara</taxon>
    </lineage>
</organism>
<dbReference type="Proteomes" id="UP000265515">
    <property type="component" value="Unassembled WGS sequence"/>
</dbReference>
<comment type="catalytic activity">
    <reaction evidence="2">
        <text>a ribonucleoside 5'-diphosphate + ATP = a ribonucleoside 5'-triphosphate + ADP</text>
        <dbReference type="Rhea" id="RHEA:18113"/>
        <dbReference type="ChEBI" id="CHEBI:30616"/>
        <dbReference type="ChEBI" id="CHEBI:57930"/>
        <dbReference type="ChEBI" id="CHEBI:61557"/>
        <dbReference type="ChEBI" id="CHEBI:456216"/>
        <dbReference type="EC" id="2.7.4.6"/>
    </reaction>
</comment>
<dbReference type="InterPro" id="IPR023005">
    <property type="entry name" value="Nucleoside_diP_kinase_AS"/>
</dbReference>
<dbReference type="STRING" id="69332.A0A388MFJ5"/>
<dbReference type="SUPFAM" id="SSF54919">
    <property type="entry name" value="Nucleoside diphosphate kinase, NDK"/>
    <property type="match status" value="1"/>
</dbReference>
<evidence type="ECO:0000256" key="3">
    <source>
        <dbReference type="PROSITE-ProRule" id="PRU00706"/>
    </source>
</evidence>
<name>A0A388MFJ5_CHABU</name>
<evidence type="ECO:0000313" key="5">
    <source>
        <dbReference type="Proteomes" id="UP000265515"/>
    </source>
</evidence>
<dbReference type="EMBL" id="BFEA01001463">
    <property type="protein sequence ID" value="GBG93336.1"/>
    <property type="molecule type" value="Genomic_DNA"/>
</dbReference>
<gene>
    <name evidence="4" type="ORF">CBR_g65247</name>
</gene>
<comment type="caution">
    <text evidence="4">The sequence shown here is derived from an EMBL/GenBank/DDBJ whole genome shotgun (WGS) entry which is preliminary data.</text>
</comment>
<comment type="similarity">
    <text evidence="3">Belongs to the NDK family.</text>
</comment>
<reference evidence="4 5" key="1">
    <citation type="journal article" date="2018" name="Cell">
        <title>The Chara Genome: Secondary Complexity and Implications for Plant Terrestrialization.</title>
        <authorList>
            <person name="Nishiyama T."/>
            <person name="Sakayama H."/>
            <person name="Vries J.D."/>
            <person name="Buschmann H."/>
            <person name="Saint-Marcoux D."/>
            <person name="Ullrich K.K."/>
            <person name="Haas F.B."/>
            <person name="Vanderstraeten L."/>
            <person name="Becker D."/>
            <person name="Lang D."/>
            <person name="Vosolsobe S."/>
            <person name="Rombauts S."/>
            <person name="Wilhelmsson P.K.I."/>
            <person name="Janitza P."/>
            <person name="Kern R."/>
            <person name="Heyl A."/>
            <person name="Rumpler F."/>
            <person name="Villalobos L.I.A.C."/>
            <person name="Clay J.M."/>
            <person name="Skokan R."/>
            <person name="Toyoda A."/>
            <person name="Suzuki Y."/>
            <person name="Kagoshima H."/>
            <person name="Schijlen E."/>
            <person name="Tajeshwar N."/>
            <person name="Catarino B."/>
            <person name="Hetherington A.J."/>
            <person name="Saltykova A."/>
            <person name="Bonnot C."/>
            <person name="Breuninger H."/>
            <person name="Symeonidi A."/>
            <person name="Radhakrishnan G.V."/>
            <person name="Van Nieuwerburgh F."/>
            <person name="Deforce D."/>
            <person name="Chang C."/>
            <person name="Karol K.G."/>
            <person name="Hedrich R."/>
            <person name="Ulvskov P."/>
            <person name="Glockner G."/>
            <person name="Delwiche C.F."/>
            <person name="Petrasek J."/>
            <person name="Van de Peer Y."/>
            <person name="Friml J."/>
            <person name="Beilby M."/>
            <person name="Dolan L."/>
            <person name="Kohara Y."/>
            <person name="Sugano S."/>
            <person name="Fujiyama A."/>
            <person name="Delaux P.-M."/>
            <person name="Quint M."/>
            <person name="TheiBen G."/>
            <person name="Hagemann M."/>
            <person name="Harholt J."/>
            <person name="Dunand C."/>
            <person name="Zachgo S."/>
            <person name="Langdale J."/>
            <person name="Maumus F."/>
            <person name="Straeten D.V.D."/>
            <person name="Gould S.B."/>
            <person name="Rensing S.A."/>
        </authorList>
    </citation>
    <scope>NUCLEOTIDE SEQUENCE [LARGE SCALE GENOMIC DNA]</scope>
    <source>
        <strain evidence="4 5">S276</strain>
    </source>
</reference>
<evidence type="ECO:0000256" key="1">
    <source>
        <dbReference type="ARBA" id="ARBA00000082"/>
    </source>
</evidence>
<comment type="caution">
    <text evidence="3">Lacks conserved residue(s) required for the propagation of feature annotation.</text>
</comment>